<reference evidence="3" key="1">
    <citation type="journal article" date="2021" name="Nat. Commun.">
        <title>Genetic determinants of endophytism in the Arabidopsis root mycobiome.</title>
        <authorList>
            <person name="Mesny F."/>
            <person name="Miyauchi S."/>
            <person name="Thiergart T."/>
            <person name="Pickel B."/>
            <person name="Atanasova L."/>
            <person name="Karlsson M."/>
            <person name="Huettel B."/>
            <person name="Barry K.W."/>
            <person name="Haridas S."/>
            <person name="Chen C."/>
            <person name="Bauer D."/>
            <person name="Andreopoulos W."/>
            <person name="Pangilinan J."/>
            <person name="LaButti K."/>
            <person name="Riley R."/>
            <person name="Lipzen A."/>
            <person name="Clum A."/>
            <person name="Drula E."/>
            <person name="Henrissat B."/>
            <person name="Kohler A."/>
            <person name="Grigoriev I.V."/>
            <person name="Martin F.M."/>
            <person name="Hacquard S."/>
        </authorList>
    </citation>
    <scope>NUCLEOTIDE SEQUENCE</scope>
    <source>
        <strain evidence="3">MPI-CAGE-AT-0147</strain>
    </source>
</reference>
<dbReference type="SUPFAM" id="SSF53474">
    <property type="entry name" value="alpha/beta-Hydrolases"/>
    <property type="match status" value="1"/>
</dbReference>
<dbReference type="AlphaFoldDB" id="A0A9P9ER49"/>
<keyword evidence="4" id="KW-1185">Reference proteome</keyword>
<comment type="caution">
    <text evidence="3">The sequence shown here is derived from an EMBL/GenBank/DDBJ whole genome shotgun (WGS) entry which is preliminary data.</text>
</comment>
<accession>A0A9P9ER49</accession>
<gene>
    <name evidence="3" type="ORF">EDB81DRAFT_843557</name>
</gene>
<dbReference type="Proteomes" id="UP000738349">
    <property type="component" value="Unassembled WGS sequence"/>
</dbReference>
<dbReference type="InterPro" id="IPR029058">
    <property type="entry name" value="AB_hydrolase_fold"/>
</dbReference>
<evidence type="ECO:0000259" key="2">
    <source>
        <dbReference type="Pfam" id="PF07859"/>
    </source>
</evidence>
<organism evidence="3 4">
    <name type="scientific">Dactylonectria macrodidyma</name>
    <dbReference type="NCBI Taxonomy" id="307937"/>
    <lineage>
        <taxon>Eukaryota</taxon>
        <taxon>Fungi</taxon>
        <taxon>Dikarya</taxon>
        <taxon>Ascomycota</taxon>
        <taxon>Pezizomycotina</taxon>
        <taxon>Sordariomycetes</taxon>
        <taxon>Hypocreomycetidae</taxon>
        <taxon>Hypocreales</taxon>
        <taxon>Nectriaceae</taxon>
        <taxon>Dactylonectria</taxon>
    </lineage>
</organism>
<keyword evidence="1" id="KW-0378">Hydrolase</keyword>
<name>A0A9P9ER49_9HYPO</name>
<dbReference type="Gene3D" id="3.40.50.1820">
    <property type="entry name" value="alpha/beta hydrolase"/>
    <property type="match status" value="1"/>
</dbReference>
<evidence type="ECO:0000256" key="1">
    <source>
        <dbReference type="ARBA" id="ARBA00022801"/>
    </source>
</evidence>
<dbReference type="PANTHER" id="PTHR48081">
    <property type="entry name" value="AB HYDROLASE SUPERFAMILY PROTEIN C4A8.06C"/>
    <property type="match status" value="1"/>
</dbReference>
<dbReference type="InterPro" id="IPR013094">
    <property type="entry name" value="AB_hydrolase_3"/>
</dbReference>
<sequence>MRSGTQLLNQHLSRPNPAWDEVALEQSAIDRTSDSVYSLPIEEFRQISYKPPRLPLNVPIPIRDLTVREDQITVRDGASIKVRIYEPLNCGSGRLLFFNIHGGGWTVGSPETEEAQNRLITVKNDVVVCSVDYRRAPEFPFPCALHDSIDALMWCKSNASKLGIDPQRIIVGGGSAGANLAAVITHTFHNDGIQGIVGQMLNIPVTCHPDHFPTDEYELYSYVQNAHTPIVGASRMRTFWANYLPEAQPDPRASPLLNKSLSGLPPALVQVAGMDPSRDEGLAYAQALRNDGVHVELKVYPGMPHAFYIYPDLEPSQEYFQTMVDWIRQF</sequence>
<dbReference type="PANTHER" id="PTHR48081:SF8">
    <property type="entry name" value="ALPHA_BETA HYDROLASE FOLD-3 DOMAIN-CONTAINING PROTEIN-RELATED"/>
    <property type="match status" value="1"/>
</dbReference>
<dbReference type="OrthoDB" id="408631at2759"/>
<dbReference type="EMBL" id="JAGMUV010000010">
    <property type="protein sequence ID" value="KAH7142123.1"/>
    <property type="molecule type" value="Genomic_DNA"/>
</dbReference>
<protein>
    <submittedName>
        <fullName evidence="3">Lipase esterase family protein</fullName>
    </submittedName>
</protein>
<dbReference type="InterPro" id="IPR050300">
    <property type="entry name" value="GDXG_lipolytic_enzyme"/>
</dbReference>
<evidence type="ECO:0000313" key="4">
    <source>
        <dbReference type="Proteomes" id="UP000738349"/>
    </source>
</evidence>
<proteinExistence type="predicted"/>
<feature type="domain" description="Alpha/beta hydrolase fold-3" evidence="2">
    <location>
        <begin position="98"/>
        <end position="308"/>
    </location>
</feature>
<dbReference type="GO" id="GO:0016787">
    <property type="term" value="F:hydrolase activity"/>
    <property type="evidence" value="ECO:0007669"/>
    <property type="project" value="UniProtKB-KW"/>
</dbReference>
<dbReference type="Pfam" id="PF07859">
    <property type="entry name" value="Abhydrolase_3"/>
    <property type="match status" value="1"/>
</dbReference>
<evidence type="ECO:0000313" key="3">
    <source>
        <dbReference type="EMBL" id="KAH7142123.1"/>
    </source>
</evidence>